<dbReference type="EMBL" id="FNVT01000004">
    <property type="protein sequence ID" value="SEG78961.1"/>
    <property type="molecule type" value="Genomic_DNA"/>
</dbReference>
<dbReference type="NCBIfam" id="TIGR03941">
    <property type="entry name" value="tRNA_deam_assoc"/>
    <property type="match status" value="1"/>
</dbReference>
<proteinExistence type="predicted"/>
<evidence type="ECO:0000313" key="1">
    <source>
        <dbReference type="EMBL" id="SEG78961.1"/>
    </source>
</evidence>
<sequence>MVLITIWSERHTASGRFWNDWVLVIVSQGRVGMAMTDEDALDFAIVVYREDGCWDAELLPVTLTSDLQGLIHALKQQPSESGTIGLVAVGDEFFVALRVLGDRVDVFLSDIAASWDFPLARQVLHYLDVPVPDEEELDEILQDEETVLPAGDLSIFADLGLDEMELGILSGDIDLLPEDVLSSIAARLGFSEPFERAIESVFG</sequence>
<organism evidence="1 2">
    <name type="scientific">Nonomuraea solani</name>
    <dbReference type="NCBI Taxonomy" id="1144553"/>
    <lineage>
        <taxon>Bacteria</taxon>
        <taxon>Bacillati</taxon>
        <taxon>Actinomycetota</taxon>
        <taxon>Actinomycetes</taxon>
        <taxon>Streptosporangiales</taxon>
        <taxon>Streptosporangiaceae</taxon>
        <taxon>Nonomuraea</taxon>
    </lineage>
</organism>
<dbReference type="AlphaFoldDB" id="A0A1H6D0S8"/>
<keyword evidence="2" id="KW-1185">Reference proteome</keyword>
<evidence type="ECO:0000313" key="2">
    <source>
        <dbReference type="Proteomes" id="UP000236732"/>
    </source>
</evidence>
<dbReference type="Proteomes" id="UP000236732">
    <property type="component" value="Unassembled WGS sequence"/>
</dbReference>
<reference evidence="1 2" key="1">
    <citation type="submission" date="2016-10" db="EMBL/GenBank/DDBJ databases">
        <authorList>
            <person name="de Groot N.N."/>
        </authorList>
    </citation>
    <scope>NUCLEOTIDE SEQUENCE [LARGE SCALE GENOMIC DNA]</scope>
    <source>
        <strain evidence="1 2">CGMCC 4.7037</strain>
    </source>
</reference>
<gene>
    <name evidence="1" type="ORF">SAMN05444920_104655</name>
</gene>
<dbReference type="InterPro" id="IPR023869">
    <property type="entry name" value="tRNA_Adeno_NH3ase_assoc_put"/>
</dbReference>
<name>A0A1H6D0S8_9ACTN</name>
<accession>A0A1H6D0S8</accession>
<protein>
    <submittedName>
        <fullName evidence="1">Putative tRNA adenosine deaminase-associated protein</fullName>
    </submittedName>
</protein>